<accession>A0A3M8DG38</accession>
<dbReference type="GO" id="GO:0055085">
    <property type="term" value="P:transmembrane transport"/>
    <property type="evidence" value="ECO:0007669"/>
    <property type="project" value="InterPro"/>
</dbReference>
<dbReference type="OrthoDB" id="9797472at2"/>
<protein>
    <submittedName>
        <fullName evidence="9">ABC transporter permease</fullName>
    </submittedName>
</protein>
<comment type="subcellular location">
    <subcellularLocation>
        <location evidence="1 7">Cell membrane</location>
        <topology evidence="1 7">Multi-pass membrane protein</topology>
    </subcellularLocation>
</comment>
<feature type="transmembrane region" description="Helical" evidence="7">
    <location>
        <begin position="32"/>
        <end position="54"/>
    </location>
</feature>
<evidence type="ECO:0000313" key="9">
    <source>
        <dbReference type="EMBL" id="RNB87090.1"/>
    </source>
</evidence>
<comment type="similarity">
    <text evidence="7">Belongs to the binding-protein-dependent transport system permease family.</text>
</comment>
<dbReference type="SUPFAM" id="SSF161098">
    <property type="entry name" value="MetI-like"/>
    <property type="match status" value="1"/>
</dbReference>
<organism evidence="9 10">
    <name type="scientific">Brevibacillus fluminis</name>
    <dbReference type="NCBI Taxonomy" id="511487"/>
    <lineage>
        <taxon>Bacteria</taxon>
        <taxon>Bacillati</taxon>
        <taxon>Bacillota</taxon>
        <taxon>Bacilli</taxon>
        <taxon>Bacillales</taxon>
        <taxon>Paenibacillaceae</taxon>
        <taxon>Brevibacillus</taxon>
    </lineage>
</organism>
<dbReference type="PANTHER" id="PTHR43386">
    <property type="entry name" value="OLIGOPEPTIDE TRANSPORT SYSTEM PERMEASE PROTEIN APPC"/>
    <property type="match status" value="1"/>
</dbReference>
<dbReference type="RefSeq" id="WP_122918788.1">
    <property type="nucleotide sequence ID" value="NZ_RHHQ01000012.1"/>
</dbReference>
<evidence type="ECO:0000256" key="2">
    <source>
        <dbReference type="ARBA" id="ARBA00022448"/>
    </source>
</evidence>
<gene>
    <name evidence="9" type="ORF">EDM56_15455</name>
</gene>
<evidence type="ECO:0000256" key="7">
    <source>
        <dbReference type="RuleBase" id="RU363032"/>
    </source>
</evidence>
<dbReference type="InterPro" id="IPR000515">
    <property type="entry name" value="MetI-like"/>
</dbReference>
<dbReference type="Pfam" id="PF00528">
    <property type="entry name" value="BPD_transp_1"/>
    <property type="match status" value="1"/>
</dbReference>
<evidence type="ECO:0000256" key="6">
    <source>
        <dbReference type="ARBA" id="ARBA00023136"/>
    </source>
</evidence>
<dbReference type="GO" id="GO:0005886">
    <property type="term" value="C:plasma membrane"/>
    <property type="evidence" value="ECO:0007669"/>
    <property type="project" value="UniProtKB-SubCell"/>
</dbReference>
<reference evidence="9 10" key="1">
    <citation type="submission" date="2018-10" db="EMBL/GenBank/DDBJ databases">
        <title>Phylogenomics of Brevibacillus.</title>
        <authorList>
            <person name="Dunlap C."/>
        </authorList>
    </citation>
    <scope>NUCLEOTIDE SEQUENCE [LARGE SCALE GENOMIC DNA]</scope>
    <source>
        <strain evidence="9 10">JCM 15716</strain>
    </source>
</reference>
<sequence length="297" mass="31804">MKDTVSVEAVFPRKNITVSPSAVPQWFTLPHLFLYGAGTVILLIVLGTIAPQWLAPYSPTEMRPDWILQPPSSTNWMGTDYFGRDVLSVIIYGSRDSLLIGVASVLIGGLTGGLIGSVSGYVGGVVDAILMRLIDILMTIPSVLLALAIAAALGPSLFNVVLAVSVAEIPRFARVMRSQVISVKNRSFITASRSIGTPHLHIFLRHVLPNSLSPFLVMSTIGVGSSILIGSGLSFLGLGVLREIPDWGNLLSQGRGYLTVAWWIATFPGLAITLFVLSVNLLGDKLRDTLDPKSSRA</sequence>
<keyword evidence="3" id="KW-1003">Cell membrane</keyword>
<evidence type="ECO:0000313" key="10">
    <source>
        <dbReference type="Proteomes" id="UP000271031"/>
    </source>
</evidence>
<dbReference type="PROSITE" id="PS50928">
    <property type="entry name" value="ABC_TM1"/>
    <property type="match status" value="1"/>
</dbReference>
<dbReference type="Proteomes" id="UP000271031">
    <property type="component" value="Unassembled WGS sequence"/>
</dbReference>
<dbReference type="InterPro" id="IPR035906">
    <property type="entry name" value="MetI-like_sf"/>
</dbReference>
<evidence type="ECO:0000256" key="1">
    <source>
        <dbReference type="ARBA" id="ARBA00004651"/>
    </source>
</evidence>
<proteinExistence type="inferred from homology"/>
<dbReference type="InterPro" id="IPR050366">
    <property type="entry name" value="BP-dependent_transpt_permease"/>
</dbReference>
<evidence type="ECO:0000256" key="3">
    <source>
        <dbReference type="ARBA" id="ARBA00022475"/>
    </source>
</evidence>
<keyword evidence="6 7" id="KW-0472">Membrane</keyword>
<dbReference type="Gene3D" id="1.10.3720.10">
    <property type="entry name" value="MetI-like"/>
    <property type="match status" value="1"/>
</dbReference>
<feature type="transmembrane region" description="Helical" evidence="7">
    <location>
        <begin position="215"/>
        <end position="240"/>
    </location>
</feature>
<keyword evidence="2 7" id="KW-0813">Transport</keyword>
<feature type="transmembrane region" description="Helical" evidence="7">
    <location>
        <begin position="143"/>
        <end position="167"/>
    </location>
</feature>
<evidence type="ECO:0000259" key="8">
    <source>
        <dbReference type="PROSITE" id="PS50928"/>
    </source>
</evidence>
<comment type="caution">
    <text evidence="9">The sequence shown here is derived from an EMBL/GenBank/DDBJ whole genome shotgun (WGS) entry which is preliminary data.</text>
</comment>
<evidence type="ECO:0000256" key="5">
    <source>
        <dbReference type="ARBA" id="ARBA00022989"/>
    </source>
</evidence>
<dbReference type="AlphaFoldDB" id="A0A3M8DG38"/>
<dbReference type="PANTHER" id="PTHR43386:SF1">
    <property type="entry name" value="D,D-DIPEPTIDE TRANSPORT SYSTEM PERMEASE PROTEIN DDPC-RELATED"/>
    <property type="match status" value="1"/>
</dbReference>
<feature type="transmembrane region" description="Helical" evidence="7">
    <location>
        <begin position="98"/>
        <end position="123"/>
    </location>
</feature>
<feature type="transmembrane region" description="Helical" evidence="7">
    <location>
        <begin position="260"/>
        <end position="283"/>
    </location>
</feature>
<keyword evidence="10" id="KW-1185">Reference proteome</keyword>
<dbReference type="EMBL" id="RHHQ01000012">
    <property type="protein sequence ID" value="RNB87090.1"/>
    <property type="molecule type" value="Genomic_DNA"/>
</dbReference>
<dbReference type="CDD" id="cd06261">
    <property type="entry name" value="TM_PBP2"/>
    <property type="match status" value="1"/>
</dbReference>
<keyword evidence="4 7" id="KW-0812">Transmembrane</keyword>
<evidence type="ECO:0000256" key="4">
    <source>
        <dbReference type="ARBA" id="ARBA00022692"/>
    </source>
</evidence>
<feature type="domain" description="ABC transmembrane type-1" evidence="8">
    <location>
        <begin position="94"/>
        <end position="283"/>
    </location>
</feature>
<keyword evidence="5 7" id="KW-1133">Transmembrane helix</keyword>
<name>A0A3M8DG38_9BACL</name>